<keyword evidence="5" id="KW-0560">Oxidoreductase</keyword>
<dbReference type="Pfam" id="PF01266">
    <property type="entry name" value="DAO"/>
    <property type="match status" value="1"/>
</dbReference>
<dbReference type="PANTHER" id="PTHR10961">
    <property type="entry name" value="PEROXISOMAL SARCOSINE OXIDASE"/>
    <property type="match status" value="1"/>
</dbReference>
<comment type="similarity">
    <text evidence="2">Belongs to the MSOX/MTOX family.</text>
</comment>
<dbReference type="NCBIfam" id="NF008425">
    <property type="entry name" value="PRK11259.1"/>
    <property type="match status" value="1"/>
</dbReference>
<organism evidence="7 8">
    <name type="scientific">Ceratopteris richardii</name>
    <name type="common">Triangle waterfern</name>
    <dbReference type="NCBI Taxonomy" id="49495"/>
    <lineage>
        <taxon>Eukaryota</taxon>
        <taxon>Viridiplantae</taxon>
        <taxon>Streptophyta</taxon>
        <taxon>Embryophyta</taxon>
        <taxon>Tracheophyta</taxon>
        <taxon>Polypodiopsida</taxon>
        <taxon>Polypodiidae</taxon>
        <taxon>Polypodiales</taxon>
        <taxon>Pteridineae</taxon>
        <taxon>Pteridaceae</taxon>
        <taxon>Parkerioideae</taxon>
        <taxon>Ceratopteris</taxon>
    </lineage>
</organism>
<evidence type="ECO:0000256" key="4">
    <source>
        <dbReference type="ARBA" id="ARBA00022827"/>
    </source>
</evidence>
<keyword evidence="4" id="KW-0274">FAD</keyword>
<evidence type="ECO:0000256" key="1">
    <source>
        <dbReference type="ARBA" id="ARBA00001974"/>
    </source>
</evidence>
<keyword evidence="8" id="KW-1185">Reference proteome</keyword>
<comment type="cofactor">
    <cofactor evidence="1">
        <name>FAD</name>
        <dbReference type="ChEBI" id="CHEBI:57692"/>
    </cofactor>
</comment>
<dbReference type="InterPro" id="IPR036188">
    <property type="entry name" value="FAD/NAD-bd_sf"/>
</dbReference>
<keyword evidence="3" id="KW-0285">Flavoprotein</keyword>
<evidence type="ECO:0000313" key="7">
    <source>
        <dbReference type="EMBL" id="KAH7278623.1"/>
    </source>
</evidence>
<gene>
    <name evidence="7" type="ORF">KP509_38G049400</name>
</gene>
<sequence>MEKQEKFDVVVVGAGIMGSCSAYEVAKRGYSVLLLEQYDFLHRRGSSHGETRTIRITYPEPYYVSMMKEAFRLWYKAQEEAGYRVHTPMQHLDFGHPSNSSLQEVISACSMHSIHVETLTPDEASCRFPPFSFPDDHVVLVTQEGGVIHASKAVAMFQALALKHGAVLRDRTKVLNIDLLGMKGEGGDGSISIVTEQGSIIARKCIITAGAWTQKLLRHIHNVELPIQPLHTTIAYWKIEDEVAHEFSVKQGFPSFAYYSDTYMYGNASLELPGLVKVALHSGFTCDPDERALIPDRKTLKDVVSPWLDTFLKAKVKSDSPVLAEACMYSMTPDQDFILDFLPMSEGNIVIGAGFSGHGFKMGPLVGRILADLALNGSCGYVPLEYFSIARFDQNSKGNVKAYEEPVRHVAVEQVKPDAVIT</sequence>
<feature type="domain" description="FAD dependent oxidoreductase" evidence="6">
    <location>
        <begin position="8"/>
        <end position="373"/>
    </location>
</feature>
<dbReference type="InterPro" id="IPR045170">
    <property type="entry name" value="MTOX"/>
</dbReference>
<dbReference type="OMA" id="WPMLWAH"/>
<dbReference type="PANTHER" id="PTHR10961:SF7">
    <property type="entry name" value="FAD DEPENDENT OXIDOREDUCTASE DOMAIN-CONTAINING PROTEIN"/>
    <property type="match status" value="1"/>
</dbReference>
<proteinExistence type="inferred from homology"/>
<name>A0A8T2Q4V6_CERRI</name>
<evidence type="ECO:0000256" key="5">
    <source>
        <dbReference type="ARBA" id="ARBA00023002"/>
    </source>
</evidence>
<comment type="caution">
    <text evidence="7">The sequence shown here is derived from an EMBL/GenBank/DDBJ whole genome shotgun (WGS) entry which is preliminary data.</text>
</comment>
<dbReference type="SUPFAM" id="SSF54373">
    <property type="entry name" value="FAD-linked reductases, C-terminal domain"/>
    <property type="match status" value="1"/>
</dbReference>
<dbReference type="Gene3D" id="3.30.9.10">
    <property type="entry name" value="D-Amino Acid Oxidase, subunit A, domain 2"/>
    <property type="match status" value="1"/>
</dbReference>
<dbReference type="SUPFAM" id="SSF51905">
    <property type="entry name" value="FAD/NAD(P)-binding domain"/>
    <property type="match status" value="1"/>
</dbReference>
<evidence type="ECO:0000256" key="3">
    <source>
        <dbReference type="ARBA" id="ARBA00022630"/>
    </source>
</evidence>
<dbReference type="PROSITE" id="PS51257">
    <property type="entry name" value="PROKAR_LIPOPROTEIN"/>
    <property type="match status" value="1"/>
</dbReference>
<evidence type="ECO:0000259" key="6">
    <source>
        <dbReference type="Pfam" id="PF01266"/>
    </source>
</evidence>
<accession>A0A8T2Q4V6</accession>
<reference evidence="7" key="1">
    <citation type="submission" date="2021-08" db="EMBL/GenBank/DDBJ databases">
        <title>WGS assembly of Ceratopteris richardii.</title>
        <authorList>
            <person name="Marchant D.B."/>
            <person name="Chen G."/>
            <person name="Jenkins J."/>
            <person name="Shu S."/>
            <person name="Leebens-Mack J."/>
            <person name="Grimwood J."/>
            <person name="Schmutz J."/>
            <person name="Soltis P."/>
            <person name="Soltis D."/>
            <person name="Chen Z.-H."/>
        </authorList>
    </citation>
    <scope>NUCLEOTIDE SEQUENCE</scope>
    <source>
        <strain evidence="7">Whitten #5841</strain>
        <tissue evidence="7">Leaf</tissue>
    </source>
</reference>
<dbReference type="GO" id="GO:0050660">
    <property type="term" value="F:flavin adenine dinucleotide binding"/>
    <property type="evidence" value="ECO:0007669"/>
    <property type="project" value="InterPro"/>
</dbReference>
<dbReference type="Proteomes" id="UP000825935">
    <property type="component" value="Chromosome 38"/>
</dbReference>
<dbReference type="Gene3D" id="3.50.50.60">
    <property type="entry name" value="FAD/NAD(P)-binding domain"/>
    <property type="match status" value="1"/>
</dbReference>
<dbReference type="GO" id="GO:0008115">
    <property type="term" value="F:sarcosine oxidase activity"/>
    <property type="evidence" value="ECO:0007669"/>
    <property type="project" value="TreeGrafter"/>
</dbReference>
<protein>
    <recommendedName>
        <fullName evidence="6">FAD dependent oxidoreductase domain-containing protein</fullName>
    </recommendedName>
</protein>
<evidence type="ECO:0000313" key="8">
    <source>
        <dbReference type="Proteomes" id="UP000825935"/>
    </source>
</evidence>
<dbReference type="EMBL" id="CM035443">
    <property type="protein sequence ID" value="KAH7278623.1"/>
    <property type="molecule type" value="Genomic_DNA"/>
</dbReference>
<evidence type="ECO:0000256" key="2">
    <source>
        <dbReference type="ARBA" id="ARBA00010989"/>
    </source>
</evidence>
<dbReference type="InterPro" id="IPR006076">
    <property type="entry name" value="FAD-dep_OxRdtase"/>
</dbReference>
<dbReference type="OrthoDB" id="424974at2759"/>
<dbReference type="AlphaFoldDB" id="A0A8T2Q4V6"/>